<evidence type="ECO:0000313" key="3">
    <source>
        <dbReference type="Proteomes" id="UP000428333"/>
    </source>
</evidence>
<organism evidence="2 3">
    <name type="scientific">Rhododendron williamsianum</name>
    <dbReference type="NCBI Taxonomy" id="262921"/>
    <lineage>
        <taxon>Eukaryota</taxon>
        <taxon>Viridiplantae</taxon>
        <taxon>Streptophyta</taxon>
        <taxon>Embryophyta</taxon>
        <taxon>Tracheophyta</taxon>
        <taxon>Spermatophyta</taxon>
        <taxon>Magnoliopsida</taxon>
        <taxon>eudicotyledons</taxon>
        <taxon>Gunneridae</taxon>
        <taxon>Pentapetalae</taxon>
        <taxon>asterids</taxon>
        <taxon>Ericales</taxon>
        <taxon>Ericaceae</taxon>
        <taxon>Ericoideae</taxon>
        <taxon>Rhodoreae</taxon>
        <taxon>Rhododendron</taxon>
    </lineage>
</organism>
<dbReference type="OrthoDB" id="1937329at2759"/>
<protein>
    <submittedName>
        <fullName evidence="2">Uncharacterized protein</fullName>
    </submittedName>
</protein>
<evidence type="ECO:0000256" key="1">
    <source>
        <dbReference type="SAM" id="MobiDB-lite"/>
    </source>
</evidence>
<dbReference type="Proteomes" id="UP000428333">
    <property type="component" value="Linkage Group LG08"/>
</dbReference>
<feature type="non-terminal residue" evidence="2">
    <location>
        <position position="1"/>
    </location>
</feature>
<dbReference type="AlphaFoldDB" id="A0A6A4LFS0"/>
<sequence length="131" mass="15472">MDPNHNNLNRDLTHLKVKTHPPTPTTYLSHRRRRLISLRRRKLPSVRLGGKKPRRGHFFVRLFRRARLRWLKIKNMCTLKKLTQYYRCLIREIIEASAAMETVQQRVLFDPTSGVPVLGMSFNSYTNAYGP</sequence>
<reference evidence="2 3" key="1">
    <citation type="journal article" date="2019" name="Genome Biol. Evol.">
        <title>The Rhododendron genome and chromosomal organization provide insight into shared whole-genome duplications across the heath family (Ericaceae).</title>
        <authorList>
            <person name="Soza V.L."/>
            <person name="Lindsley D."/>
            <person name="Waalkes A."/>
            <person name="Ramage E."/>
            <person name="Patwardhan R.P."/>
            <person name="Burton J.N."/>
            <person name="Adey A."/>
            <person name="Kumar A."/>
            <person name="Qiu R."/>
            <person name="Shendure J."/>
            <person name="Hall B."/>
        </authorList>
    </citation>
    <scope>NUCLEOTIDE SEQUENCE [LARGE SCALE GENOMIC DNA]</scope>
    <source>
        <strain evidence="2">RSF 1966-606</strain>
    </source>
</reference>
<gene>
    <name evidence="2" type="ORF">C3L33_14729</name>
</gene>
<comment type="caution">
    <text evidence="2">The sequence shown here is derived from an EMBL/GenBank/DDBJ whole genome shotgun (WGS) entry which is preliminary data.</text>
</comment>
<evidence type="ECO:0000313" key="2">
    <source>
        <dbReference type="EMBL" id="KAE9453368.1"/>
    </source>
</evidence>
<dbReference type="PANTHER" id="PTHR34788">
    <property type="entry name" value="F15I1.22"/>
    <property type="match status" value="1"/>
</dbReference>
<accession>A0A6A4LFS0</accession>
<dbReference type="EMBL" id="QEFC01002172">
    <property type="protein sequence ID" value="KAE9453368.1"/>
    <property type="molecule type" value="Genomic_DNA"/>
</dbReference>
<keyword evidence="3" id="KW-1185">Reference proteome</keyword>
<name>A0A6A4LFS0_9ERIC</name>
<feature type="compositionally biased region" description="Polar residues" evidence="1">
    <location>
        <begin position="1"/>
        <end position="10"/>
    </location>
</feature>
<proteinExistence type="predicted"/>
<dbReference type="PANTHER" id="PTHR34788:SF4">
    <property type="entry name" value="F15I1.22"/>
    <property type="match status" value="1"/>
</dbReference>
<feature type="region of interest" description="Disordered" evidence="1">
    <location>
        <begin position="1"/>
        <end position="24"/>
    </location>
</feature>